<dbReference type="GO" id="GO:0051539">
    <property type="term" value="F:4 iron, 4 sulfur cluster binding"/>
    <property type="evidence" value="ECO:0007669"/>
    <property type="project" value="UniProtKB-KW"/>
</dbReference>
<sequence length="54" mass="5927">MIIKEFCMYCGACAGVCPVDAIEVEELKIVIDEEKCTKCGLCVKTCPIEALELQ</sequence>
<organism evidence="6 8">
    <name type="scientific">Methanosphaera cuniculi</name>
    <dbReference type="NCBI Taxonomy" id="1077256"/>
    <lineage>
        <taxon>Archaea</taxon>
        <taxon>Methanobacteriati</taxon>
        <taxon>Methanobacteriota</taxon>
        <taxon>Methanomada group</taxon>
        <taxon>Methanobacteria</taxon>
        <taxon>Methanobacteriales</taxon>
        <taxon>Methanobacteriaceae</taxon>
        <taxon>Methanosphaera</taxon>
    </lineage>
</organism>
<dbReference type="EMBL" id="LWMS01000047">
    <property type="protein sequence ID" value="PWL07584.1"/>
    <property type="molecule type" value="Genomic_DNA"/>
</dbReference>
<keyword evidence="3" id="KW-0408">Iron</keyword>
<feature type="domain" description="4Fe-4S ferredoxin-type" evidence="5">
    <location>
        <begin position="27"/>
        <end position="54"/>
    </location>
</feature>
<gene>
    <name evidence="6" type="ORF">ASJ82_02240</name>
    <name evidence="7" type="ORF">MSCUN_15610</name>
</gene>
<dbReference type="InterPro" id="IPR017900">
    <property type="entry name" value="4Fe4S_Fe_S_CS"/>
</dbReference>
<reference evidence="7 9" key="1">
    <citation type="submission" date="2016-04" db="EMBL/GenBank/DDBJ databases">
        <title>Genome sequence of Methanosphaera cuniculi DSM 4103.</title>
        <authorList>
            <person name="Poehlein A."/>
            <person name="Seedorf H."/>
            <person name="Daniel R."/>
        </authorList>
    </citation>
    <scope>NUCLEOTIDE SEQUENCE [LARGE SCALE GENOMIC DNA]</scope>
    <source>
        <strain evidence="7 9">DSM 4103</strain>
    </source>
</reference>
<proteinExistence type="predicted"/>
<dbReference type="PROSITE" id="PS00198">
    <property type="entry name" value="4FE4S_FER_1"/>
    <property type="match status" value="2"/>
</dbReference>
<reference evidence="6 8" key="2">
    <citation type="journal article" date="2017" name="BMC Genomics">
        <title>Genomic analysis of methanogenic archaea reveals a shift towards energy conservation.</title>
        <authorList>
            <person name="Gilmore S.P."/>
            <person name="Henske J.K."/>
            <person name="Sexton J.A."/>
            <person name="Solomon K.V."/>
            <person name="Seppala S."/>
            <person name="Yoo J.I."/>
            <person name="Huyett L.M."/>
            <person name="Pressman A."/>
            <person name="Cogan J.Z."/>
            <person name="Kivenson V."/>
            <person name="Peng X."/>
            <person name="Tan Y."/>
            <person name="Valentine D.L."/>
            <person name="O'Malley M.A."/>
        </authorList>
    </citation>
    <scope>NUCLEOTIDE SEQUENCE [LARGE SCALE GENOMIC DNA]</scope>
    <source>
        <strain evidence="6 8">1R-7</strain>
    </source>
</reference>
<evidence type="ECO:0000256" key="3">
    <source>
        <dbReference type="ARBA" id="ARBA00023004"/>
    </source>
</evidence>
<dbReference type="RefSeq" id="WP_095608993.1">
    <property type="nucleotide sequence ID" value="NZ_CANQEZ010000001.1"/>
</dbReference>
<dbReference type="InterPro" id="IPR017896">
    <property type="entry name" value="4Fe4S_Fe-S-bd"/>
</dbReference>
<keyword evidence="4" id="KW-0411">Iron-sulfur</keyword>
<accession>A0A2A2HCM1</accession>
<dbReference type="GO" id="GO:0016491">
    <property type="term" value="F:oxidoreductase activity"/>
    <property type="evidence" value="ECO:0007669"/>
    <property type="project" value="UniProtKB-ARBA"/>
</dbReference>
<dbReference type="OrthoDB" id="15347at2157"/>
<dbReference type="PROSITE" id="PS51379">
    <property type="entry name" value="4FE4S_FER_2"/>
    <property type="match status" value="2"/>
</dbReference>
<evidence type="ECO:0000259" key="5">
    <source>
        <dbReference type="PROSITE" id="PS51379"/>
    </source>
</evidence>
<dbReference type="Gene3D" id="3.30.70.20">
    <property type="match status" value="1"/>
</dbReference>
<keyword evidence="8" id="KW-1185">Reference proteome</keyword>
<feature type="domain" description="4Fe-4S ferredoxin-type" evidence="5">
    <location>
        <begin position="1"/>
        <end position="26"/>
    </location>
</feature>
<evidence type="ECO:0000313" key="9">
    <source>
        <dbReference type="Proteomes" id="UP000246004"/>
    </source>
</evidence>
<evidence type="ECO:0000256" key="2">
    <source>
        <dbReference type="ARBA" id="ARBA00022723"/>
    </source>
</evidence>
<evidence type="ECO:0000256" key="4">
    <source>
        <dbReference type="ARBA" id="ARBA00023014"/>
    </source>
</evidence>
<dbReference type="PANTHER" id="PTHR43687">
    <property type="entry name" value="ADENYLYLSULFATE REDUCTASE, BETA SUBUNIT"/>
    <property type="match status" value="1"/>
</dbReference>
<keyword evidence="1" id="KW-0004">4Fe-4S</keyword>
<name>A0A2A2HCM1_9EURY</name>
<dbReference type="EMBL" id="LMVN01000023">
    <property type="protein sequence ID" value="PAV07070.1"/>
    <property type="molecule type" value="Genomic_DNA"/>
</dbReference>
<dbReference type="GO" id="GO:0046872">
    <property type="term" value="F:metal ion binding"/>
    <property type="evidence" value="ECO:0007669"/>
    <property type="project" value="UniProtKB-KW"/>
</dbReference>
<evidence type="ECO:0000256" key="1">
    <source>
        <dbReference type="ARBA" id="ARBA00022485"/>
    </source>
</evidence>
<protein>
    <submittedName>
        <fullName evidence="6">Ferredoxin</fullName>
    </submittedName>
</protein>
<dbReference type="SUPFAM" id="SSF54862">
    <property type="entry name" value="4Fe-4S ferredoxins"/>
    <property type="match status" value="1"/>
</dbReference>
<dbReference type="Proteomes" id="UP000246004">
    <property type="component" value="Unassembled WGS sequence"/>
</dbReference>
<dbReference type="PANTHER" id="PTHR43687:SF1">
    <property type="entry name" value="FERREDOXIN III"/>
    <property type="match status" value="1"/>
</dbReference>
<dbReference type="InterPro" id="IPR050572">
    <property type="entry name" value="Fe-S_Ferredoxin"/>
</dbReference>
<dbReference type="AlphaFoldDB" id="A0A2A2HCM1"/>
<evidence type="ECO:0000313" key="7">
    <source>
        <dbReference type="EMBL" id="PWL07584.1"/>
    </source>
</evidence>
<evidence type="ECO:0000313" key="6">
    <source>
        <dbReference type="EMBL" id="PAV07070.1"/>
    </source>
</evidence>
<evidence type="ECO:0000313" key="8">
    <source>
        <dbReference type="Proteomes" id="UP000217528"/>
    </source>
</evidence>
<dbReference type="Pfam" id="PF14697">
    <property type="entry name" value="Fer4_21"/>
    <property type="match status" value="1"/>
</dbReference>
<dbReference type="Proteomes" id="UP000217528">
    <property type="component" value="Unassembled WGS sequence"/>
</dbReference>
<keyword evidence="2" id="KW-0479">Metal-binding</keyword>
<comment type="caution">
    <text evidence="6">The sequence shown here is derived from an EMBL/GenBank/DDBJ whole genome shotgun (WGS) entry which is preliminary data.</text>
</comment>